<proteinExistence type="predicted"/>
<evidence type="ECO:0000313" key="3">
    <source>
        <dbReference type="Proteomes" id="UP001311232"/>
    </source>
</evidence>
<keyword evidence="3" id="KW-1185">Reference proteome</keyword>
<accession>A0AAV9RJA1</accession>
<dbReference type="Proteomes" id="UP001311232">
    <property type="component" value="Unassembled WGS sequence"/>
</dbReference>
<dbReference type="EMBL" id="JAHHUM010001768">
    <property type="protein sequence ID" value="KAK5609031.1"/>
    <property type="molecule type" value="Genomic_DNA"/>
</dbReference>
<reference evidence="2 3" key="1">
    <citation type="submission" date="2021-06" db="EMBL/GenBank/DDBJ databases">
        <authorList>
            <person name="Palmer J.M."/>
        </authorList>
    </citation>
    <scope>NUCLEOTIDE SEQUENCE [LARGE SCALE GENOMIC DNA]</scope>
    <source>
        <strain evidence="2 3">MEX-2019</strain>
        <tissue evidence="2">Muscle</tissue>
    </source>
</reference>
<dbReference type="AlphaFoldDB" id="A0AAV9RJA1"/>
<evidence type="ECO:0000256" key="1">
    <source>
        <dbReference type="SAM" id="MobiDB-lite"/>
    </source>
</evidence>
<feature type="region of interest" description="Disordered" evidence="1">
    <location>
        <begin position="60"/>
        <end position="185"/>
    </location>
</feature>
<comment type="caution">
    <text evidence="2">The sequence shown here is derived from an EMBL/GenBank/DDBJ whole genome shotgun (WGS) entry which is preliminary data.</text>
</comment>
<protein>
    <submittedName>
        <fullName evidence="2">Uncharacterized protein</fullName>
    </submittedName>
</protein>
<organism evidence="2 3">
    <name type="scientific">Crenichthys baileyi</name>
    <name type="common">White River springfish</name>
    <dbReference type="NCBI Taxonomy" id="28760"/>
    <lineage>
        <taxon>Eukaryota</taxon>
        <taxon>Metazoa</taxon>
        <taxon>Chordata</taxon>
        <taxon>Craniata</taxon>
        <taxon>Vertebrata</taxon>
        <taxon>Euteleostomi</taxon>
        <taxon>Actinopterygii</taxon>
        <taxon>Neopterygii</taxon>
        <taxon>Teleostei</taxon>
        <taxon>Neoteleostei</taxon>
        <taxon>Acanthomorphata</taxon>
        <taxon>Ovalentaria</taxon>
        <taxon>Atherinomorphae</taxon>
        <taxon>Cyprinodontiformes</taxon>
        <taxon>Goodeidae</taxon>
        <taxon>Crenichthys</taxon>
    </lineage>
</organism>
<sequence>MCVGERMCRNKCVCGKWVYLSRFVTWRCTTVVSVATTVEGLQPTEPKDRWTQLRKAAAVPGSQSQGIIPGYPYAQHRSRSSAAPREERHRVRHIAPSPIPSPHQLTAAARTQRDQEPSTAPAVHHQANTPRSHRPPERSPPLWGVASAPTQTTPYQRGLPPTRPRSRQAIPTPPVPAAPAQAMWQ</sequence>
<gene>
    <name evidence="2" type="ORF">CRENBAI_017200</name>
</gene>
<evidence type="ECO:0000313" key="2">
    <source>
        <dbReference type="EMBL" id="KAK5609031.1"/>
    </source>
</evidence>
<name>A0AAV9RJA1_9TELE</name>